<feature type="compositionally biased region" description="Basic and acidic residues" evidence="1">
    <location>
        <begin position="251"/>
        <end position="272"/>
    </location>
</feature>
<feature type="compositionally biased region" description="Basic and acidic residues" evidence="1">
    <location>
        <begin position="1"/>
        <end position="21"/>
    </location>
</feature>
<proteinExistence type="predicted"/>
<sequence length="301" mass="32730">MTQHGDGQDGEEHHERQHVRDPPTLVPQLQRARRQTIDRLGQWIPDERPLLVIHVLSTGGGLGDAEHLGAETGEADREKRDENDGVFGLRLYADAIRTLDVTAHDGPDDTTGEHQTGEVTHEHVAAVHVAVEELQTLGQLVIELEHRGDTEQNEEAEVDQRVHEAGGRIAQQGAHVHTGAEVGEATLRVGRGGATAIGCTALPVADAIGETQRSPQHEDGDDRVEGQLQRAGDSTEHLAVDGRVTLPSGDEGQHARHHDEHRHERTDGDRELVGLQAPRTRRCGRSLSVRSHAGGTLLASW</sequence>
<protein>
    <submittedName>
        <fullName evidence="2">Unannotated protein</fullName>
    </submittedName>
</protein>
<feature type="region of interest" description="Disordered" evidence="1">
    <location>
        <begin position="1"/>
        <end position="26"/>
    </location>
</feature>
<dbReference type="AlphaFoldDB" id="A0A6J6G6G4"/>
<organism evidence="2">
    <name type="scientific">freshwater metagenome</name>
    <dbReference type="NCBI Taxonomy" id="449393"/>
    <lineage>
        <taxon>unclassified sequences</taxon>
        <taxon>metagenomes</taxon>
        <taxon>ecological metagenomes</taxon>
    </lineage>
</organism>
<name>A0A6J6G6G4_9ZZZZ</name>
<gene>
    <name evidence="2" type="ORF">UFOPK1722_01952</name>
</gene>
<evidence type="ECO:0000256" key="1">
    <source>
        <dbReference type="SAM" id="MobiDB-lite"/>
    </source>
</evidence>
<feature type="compositionally biased region" description="Basic and acidic residues" evidence="1">
    <location>
        <begin position="215"/>
        <end position="225"/>
    </location>
</feature>
<accession>A0A6J6G6G4</accession>
<evidence type="ECO:0000313" key="2">
    <source>
        <dbReference type="EMBL" id="CAB4596781.1"/>
    </source>
</evidence>
<dbReference type="EMBL" id="CAEZTS010000247">
    <property type="protein sequence ID" value="CAB4596781.1"/>
    <property type="molecule type" value="Genomic_DNA"/>
</dbReference>
<feature type="compositionally biased region" description="Basic and acidic residues" evidence="1">
    <location>
        <begin position="64"/>
        <end position="82"/>
    </location>
</feature>
<feature type="region of interest" description="Disordered" evidence="1">
    <location>
        <begin position="211"/>
        <end position="272"/>
    </location>
</feature>
<reference evidence="2" key="1">
    <citation type="submission" date="2020-05" db="EMBL/GenBank/DDBJ databases">
        <authorList>
            <person name="Chiriac C."/>
            <person name="Salcher M."/>
            <person name="Ghai R."/>
            <person name="Kavagutti S V."/>
        </authorList>
    </citation>
    <scope>NUCLEOTIDE SEQUENCE</scope>
</reference>
<feature type="region of interest" description="Disordered" evidence="1">
    <location>
        <begin position="61"/>
        <end position="82"/>
    </location>
</feature>